<comment type="caution">
    <text evidence="1">The sequence shown here is derived from an EMBL/GenBank/DDBJ whole genome shotgun (WGS) entry which is preliminary data.</text>
</comment>
<evidence type="ECO:0000313" key="2">
    <source>
        <dbReference type="Proteomes" id="UP000265703"/>
    </source>
</evidence>
<accession>A0A397STU3</accession>
<protein>
    <submittedName>
        <fullName evidence="1">Uncharacterized protein</fullName>
    </submittedName>
</protein>
<evidence type="ECO:0000313" key="1">
    <source>
        <dbReference type="EMBL" id="RIA86301.1"/>
    </source>
</evidence>
<sequence>MNEQNESNKNLLSLKETNLQLNYKIDLTINKLDKINEQLTTNPQQSITNN</sequence>
<organism evidence="1 2">
    <name type="scientific">Glomus cerebriforme</name>
    <dbReference type="NCBI Taxonomy" id="658196"/>
    <lineage>
        <taxon>Eukaryota</taxon>
        <taxon>Fungi</taxon>
        <taxon>Fungi incertae sedis</taxon>
        <taxon>Mucoromycota</taxon>
        <taxon>Glomeromycotina</taxon>
        <taxon>Glomeromycetes</taxon>
        <taxon>Glomerales</taxon>
        <taxon>Glomeraceae</taxon>
        <taxon>Glomus</taxon>
    </lineage>
</organism>
<name>A0A397STU3_9GLOM</name>
<reference evidence="1 2" key="1">
    <citation type="submission" date="2018-06" db="EMBL/GenBank/DDBJ databases">
        <title>Comparative genomics reveals the genomic features of Rhizophagus irregularis, R. cerebriforme, R. diaphanum and Gigaspora rosea, and their symbiotic lifestyle signature.</title>
        <authorList>
            <person name="Morin E."/>
            <person name="San Clemente H."/>
            <person name="Chen E.C.H."/>
            <person name="De La Providencia I."/>
            <person name="Hainaut M."/>
            <person name="Kuo A."/>
            <person name="Kohler A."/>
            <person name="Murat C."/>
            <person name="Tang N."/>
            <person name="Roy S."/>
            <person name="Loubradou J."/>
            <person name="Henrissat B."/>
            <person name="Grigoriev I.V."/>
            <person name="Corradi N."/>
            <person name="Roux C."/>
            <person name="Martin F.M."/>
        </authorList>
    </citation>
    <scope>NUCLEOTIDE SEQUENCE [LARGE SCALE GENOMIC DNA]</scope>
    <source>
        <strain evidence="1 2">DAOM 227022</strain>
    </source>
</reference>
<proteinExistence type="predicted"/>
<gene>
    <name evidence="1" type="ORF">C1645_779910</name>
</gene>
<dbReference type="EMBL" id="QKYT01000370">
    <property type="protein sequence ID" value="RIA86301.1"/>
    <property type="molecule type" value="Genomic_DNA"/>
</dbReference>
<dbReference type="Proteomes" id="UP000265703">
    <property type="component" value="Unassembled WGS sequence"/>
</dbReference>
<dbReference type="AlphaFoldDB" id="A0A397STU3"/>
<keyword evidence="2" id="KW-1185">Reference proteome</keyword>